<dbReference type="SUPFAM" id="SSF52743">
    <property type="entry name" value="Subtilisin-like"/>
    <property type="match status" value="1"/>
</dbReference>
<dbReference type="PROSITE" id="PS51892">
    <property type="entry name" value="SUBTILASE"/>
    <property type="match status" value="1"/>
</dbReference>
<reference evidence="11 12" key="1">
    <citation type="submission" date="2017-09" db="EMBL/GenBank/DDBJ databases">
        <title>WGS assembly of Aquilegia coerulea Goldsmith.</title>
        <authorList>
            <person name="Hodges S."/>
            <person name="Kramer E."/>
            <person name="Nordborg M."/>
            <person name="Tomkins J."/>
            <person name="Borevitz J."/>
            <person name="Derieg N."/>
            <person name="Yan J."/>
            <person name="Mihaltcheva S."/>
            <person name="Hayes R.D."/>
            <person name="Rokhsar D."/>
        </authorList>
    </citation>
    <scope>NUCLEOTIDE SEQUENCE [LARGE SCALE GENOMIC DNA]</scope>
    <source>
        <strain evidence="12">cv. Goldsmith</strain>
    </source>
</reference>
<dbReference type="PRINTS" id="PR00723">
    <property type="entry name" value="SUBTILISIN"/>
</dbReference>
<dbReference type="AlphaFoldDB" id="A0A2G5E4I2"/>
<dbReference type="InterPro" id="IPR015500">
    <property type="entry name" value="Peptidase_S8_subtilisin-rel"/>
</dbReference>
<dbReference type="InterPro" id="IPR023828">
    <property type="entry name" value="Peptidase_S8_Ser-AS"/>
</dbReference>
<dbReference type="Gene3D" id="2.60.40.2310">
    <property type="match status" value="1"/>
</dbReference>
<dbReference type="InterPro" id="IPR045051">
    <property type="entry name" value="SBT"/>
</dbReference>
<evidence type="ECO:0000259" key="8">
    <source>
        <dbReference type="Pfam" id="PF00082"/>
    </source>
</evidence>
<comment type="similarity">
    <text evidence="1 7">Belongs to the peptidase S8 family.</text>
</comment>
<feature type="active site" description="Charge relay system" evidence="6 7">
    <location>
        <position position="92"/>
    </location>
</feature>
<protein>
    <submittedName>
        <fullName evidence="11">Uncharacterized protein</fullName>
    </submittedName>
</protein>
<dbReference type="Gene3D" id="3.30.70.80">
    <property type="entry name" value="Peptidase S8 propeptide/proteinase inhibitor I9"/>
    <property type="match status" value="1"/>
</dbReference>
<evidence type="ECO:0000256" key="2">
    <source>
        <dbReference type="ARBA" id="ARBA00022670"/>
    </source>
</evidence>
<feature type="active site" description="Charge relay system" evidence="6 7">
    <location>
        <position position="474"/>
    </location>
</feature>
<keyword evidence="5 7" id="KW-0720">Serine protease</keyword>
<evidence type="ECO:0000313" key="11">
    <source>
        <dbReference type="EMBL" id="PIA50639.1"/>
    </source>
</evidence>
<feature type="domain" description="Inhibitor I9" evidence="9">
    <location>
        <begin position="3"/>
        <end position="62"/>
    </location>
</feature>
<feature type="non-terminal residue" evidence="11">
    <location>
        <position position="1"/>
    </location>
</feature>
<keyword evidence="4 7" id="KW-0378">Hydrolase</keyword>
<dbReference type="Pfam" id="PF17766">
    <property type="entry name" value="fn3_6"/>
    <property type="match status" value="1"/>
</dbReference>
<evidence type="ECO:0000256" key="7">
    <source>
        <dbReference type="PROSITE-ProRule" id="PRU01240"/>
    </source>
</evidence>
<dbReference type="InterPro" id="IPR036852">
    <property type="entry name" value="Peptidase_S8/S53_dom_sf"/>
</dbReference>
<evidence type="ECO:0000256" key="1">
    <source>
        <dbReference type="ARBA" id="ARBA00011073"/>
    </source>
</evidence>
<evidence type="ECO:0000256" key="5">
    <source>
        <dbReference type="ARBA" id="ARBA00022825"/>
    </source>
</evidence>
<organism evidence="11 12">
    <name type="scientific">Aquilegia coerulea</name>
    <name type="common">Rocky mountain columbine</name>
    <dbReference type="NCBI Taxonomy" id="218851"/>
    <lineage>
        <taxon>Eukaryota</taxon>
        <taxon>Viridiplantae</taxon>
        <taxon>Streptophyta</taxon>
        <taxon>Embryophyta</taxon>
        <taxon>Tracheophyta</taxon>
        <taxon>Spermatophyta</taxon>
        <taxon>Magnoliopsida</taxon>
        <taxon>Ranunculales</taxon>
        <taxon>Ranunculaceae</taxon>
        <taxon>Thalictroideae</taxon>
        <taxon>Aquilegia</taxon>
    </lineage>
</organism>
<dbReference type="EMBL" id="KZ305029">
    <property type="protein sequence ID" value="PIA50639.1"/>
    <property type="molecule type" value="Genomic_DNA"/>
</dbReference>
<evidence type="ECO:0000313" key="12">
    <source>
        <dbReference type="Proteomes" id="UP000230069"/>
    </source>
</evidence>
<evidence type="ECO:0000256" key="4">
    <source>
        <dbReference type="ARBA" id="ARBA00022801"/>
    </source>
</evidence>
<dbReference type="InterPro" id="IPR010259">
    <property type="entry name" value="S8pro/Inhibitor_I9"/>
</dbReference>
<dbReference type="GO" id="GO:0006508">
    <property type="term" value="P:proteolysis"/>
    <property type="evidence" value="ECO:0007669"/>
    <property type="project" value="UniProtKB-KW"/>
</dbReference>
<dbReference type="OrthoDB" id="4803627at2759"/>
<evidence type="ECO:0000256" key="3">
    <source>
        <dbReference type="ARBA" id="ARBA00022729"/>
    </source>
</evidence>
<feature type="domain" description="Peptidase S8/S53" evidence="8">
    <location>
        <begin position="84"/>
        <end position="525"/>
    </location>
</feature>
<accession>A0A2G5E4I2</accession>
<dbReference type="PROSITE" id="PS00138">
    <property type="entry name" value="SUBTILASE_SER"/>
    <property type="match status" value="1"/>
</dbReference>
<sequence>LAHHQSILQEVLDNSFPSDALIHSYKRSFNGFAANLTDRERLKLSNMEGILSVFPSRKIKLQTTRSWDFMGFKSNVKRVPLVESDVIVGVIDTGIWPEAESFNDESFGPPPKKWRGSCEGGKNFTCNKKIIGARFYSSLKDENHNSARDTTGHGTHTASTIAGNQVTGASLNGLGQGITRGAVPSARIAAYKVCWNAYDCEDATILAAFDDAIADGVDILSVSLGADEGLEYHFDPMAIGAFHAMQKGILTSQSAGNAGPYRSSVTSVAPSTDRQYFTKVILGDKTTFVGKSISPFDMKGKKFPLDYNFYPSLNACNQSSGRSCAQNHWDTGRFRGKIILHRYLLKGEQELHEKATGMILQLGSKYDFNDYSRNFPLPSSVLSIEDGETVLSYAEKTKNPVATILKTEELRNASGLVVASFSSRGPNPITKEILKPDISAPGVEILAAWSPEAGPSGVTGDNRAVHYNILSGTSMACPHATGAAAYVKTFHPDWSPSAIKSALMTTAFSMNASTNPDAELSYGAGHINPIKAINPGLVYDALEGDYLKFLCSIGYTTKQIRTLSGHNTKCSNHSKGSPMDLNYPSMISDVAEANFTRTVTNVGVANSTYTAKITSPPSIEIKVTPKVLSFKSLNEKHSFVVRVSRKVAPTESNIFSATLVWSDGVHHVRSPIVVY</sequence>
<dbReference type="Proteomes" id="UP000230069">
    <property type="component" value="Unassembled WGS sequence"/>
</dbReference>
<keyword evidence="2 7" id="KW-0645">Protease</keyword>
<feature type="domain" description="Subtilisin-like protease fibronectin type-III" evidence="10">
    <location>
        <begin position="580"/>
        <end position="674"/>
    </location>
</feature>
<dbReference type="InterPro" id="IPR037045">
    <property type="entry name" value="S8pro/Inhibitor_I9_sf"/>
</dbReference>
<dbReference type="CDD" id="cd04852">
    <property type="entry name" value="Peptidases_S8_3"/>
    <property type="match status" value="1"/>
</dbReference>
<keyword evidence="3" id="KW-0732">Signal</keyword>
<name>A0A2G5E4I2_AQUCA</name>
<dbReference type="CDD" id="cd02120">
    <property type="entry name" value="PA_subtilisin_like"/>
    <property type="match status" value="1"/>
</dbReference>
<feature type="active site" description="Charge relay system" evidence="6 7">
    <location>
        <position position="153"/>
    </location>
</feature>
<dbReference type="Gene3D" id="3.40.50.200">
    <property type="entry name" value="Peptidase S8/S53 domain"/>
    <property type="match status" value="1"/>
</dbReference>
<keyword evidence="12" id="KW-1185">Reference proteome</keyword>
<gene>
    <name evidence="11" type="ORF">AQUCO_01200090v1</name>
</gene>
<dbReference type="STRING" id="218851.A0A2G5E4I2"/>
<dbReference type="Pfam" id="PF00082">
    <property type="entry name" value="Peptidase_S8"/>
    <property type="match status" value="1"/>
</dbReference>
<evidence type="ECO:0000259" key="10">
    <source>
        <dbReference type="Pfam" id="PF17766"/>
    </source>
</evidence>
<evidence type="ECO:0000256" key="6">
    <source>
        <dbReference type="PIRSR" id="PIRSR615500-1"/>
    </source>
</evidence>
<dbReference type="InterPro" id="IPR000209">
    <property type="entry name" value="Peptidase_S8/S53_dom"/>
</dbReference>
<evidence type="ECO:0000259" key="9">
    <source>
        <dbReference type="Pfam" id="PF05922"/>
    </source>
</evidence>
<dbReference type="Pfam" id="PF05922">
    <property type="entry name" value="Inhibitor_I9"/>
    <property type="match status" value="1"/>
</dbReference>
<proteinExistence type="inferred from homology"/>
<dbReference type="InParanoid" id="A0A2G5E4I2"/>
<dbReference type="Gene3D" id="3.50.30.30">
    <property type="match status" value="1"/>
</dbReference>
<dbReference type="InterPro" id="IPR034197">
    <property type="entry name" value="Peptidases_S8_3"/>
</dbReference>
<dbReference type="FunCoup" id="A0A2G5E4I2">
    <property type="interactions" value="295"/>
</dbReference>
<dbReference type="PANTHER" id="PTHR10795">
    <property type="entry name" value="PROPROTEIN CONVERTASE SUBTILISIN/KEXIN"/>
    <property type="match status" value="1"/>
</dbReference>
<dbReference type="FunFam" id="2.60.40.2310:FF:000001">
    <property type="entry name" value="Subtilisin-like protease SBT1.5"/>
    <property type="match status" value="1"/>
</dbReference>
<dbReference type="GO" id="GO:0004252">
    <property type="term" value="F:serine-type endopeptidase activity"/>
    <property type="evidence" value="ECO:0007669"/>
    <property type="project" value="UniProtKB-UniRule"/>
</dbReference>
<dbReference type="InterPro" id="IPR041469">
    <property type="entry name" value="Subtilisin-like_FN3"/>
</dbReference>